<proteinExistence type="predicted"/>
<dbReference type="InterPro" id="IPR011991">
    <property type="entry name" value="ArsR-like_HTH"/>
</dbReference>
<dbReference type="AlphaFoldDB" id="A0A419X346"/>
<evidence type="ECO:0000256" key="3">
    <source>
        <dbReference type="ARBA" id="ARBA00023163"/>
    </source>
</evidence>
<protein>
    <submittedName>
        <fullName evidence="5">ArsR family transcriptional regulator</fullName>
    </submittedName>
</protein>
<keyword evidence="6" id="KW-1185">Reference proteome</keyword>
<dbReference type="OrthoDB" id="9800049at2"/>
<dbReference type="SMART" id="SM00418">
    <property type="entry name" value="HTH_ARSR"/>
    <property type="match status" value="1"/>
</dbReference>
<organism evidence="5 6">
    <name type="scientific">Marinifilum flexuosum</name>
    <dbReference type="NCBI Taxonomy" id="1117708"/>
    <lineage>
        <taxon>Bacteria</taxon>
        <taxon>Pseudomonadati</taxon>
        <taxon>Bacteroidota</taxon>
        <taxon>Bacteroidia</taxon>
        <taxon>Marinilabiliales</taxon>
        <taxon>Marinifilaceae</taxon>
    </lineage>
</organism>
<dbReference type="PRINTS" id="PR00778">
    <property type="entry name" value="HTHARSR"/>
</dbReference>
<dbReference type="InterPro" id="IPR051081">
    <property type="entry name" value="HTH_MetalResp_TranReg"/>
</dbReference>
<comment type="caution">
    <text evidence="5">The sequence shown here is derived from an EMBL/GenBank/DDBJ whole genome shotgun (WGS) entry which is preliminary data.</text>
</comment>
<accession>A0A419X346</accession>
<dbReference type="PANTHER" id="PTHR33154">
    <property type="entry name" value="TRANSCRIPTIONAL REGULATOR, ARSR FAMILY"/>
    <property type="match status" value="1"/>
</dbReference>
<evidence type="ECO:0000256" key="1">
    <source>
        <dbReference type="ARBA" id="ARBA00023015"/>
    </source>
</evidence>
<dbReference type="Proteomes" id="UP000284531">
    <property type="component" value="Unassembled WGS sequence"/>
</dbReference>
<keyword evidence="1" id="KW-0805">Transcription regulation</keyword>
<keyword evidence="2" id="KW-0238">DNA-binding</keyword>
<evidence type="ECO:0000313" key="5">
    <source>
        <dbReference type="EMBL" id="RKE02123.1"/>
    </source>
</evidence>
<dbReference type="EMBL" id="RAPQ01000009">
    <property type="protein sequence ID" value="RKE02123.1"/>
    <property type="molecule type" value="Genomic_DNA"/>
</dbReference>
<dbReference type="PROSITE" id="PS50987">
    <property type="entry name" value="HTH_ARSR_2"/>
    <property type="match status" value="1"/>
</dbReference>
<dbReference type="SUPFAM" id="SSF46785">
    <property type="entry name" value="Winged helix' DNA-binding domain"/>
    <property type="match status" value="1"/>
</dbReference>
<dbReference type="PANTHER" id="PTHR33154:SF15">
    <property type="entry name" value="REGULATORY PROTEIN ARSR"/>
    <property type="match status" value="1"/>
</dbReference>
<dbReference type="GO" id="GO:0003677">
    <property type="term" value="F:DNA binding"/>
    <property type="evidence" value="ECO:0007669"/>
    <property type="project" value="UniProtKB-KW"/>
</dbReference>
<dbReference type="InterPro" id="IPR001845">
    <property type="entry name" value="HTH_ArsR_DNA-bd_dom"/>
</dbReference>
<dbReference type="InterPro" id="IPR036388">
    <property type="entry name" value="WH-like_DNA-bd_sf"/>
</dbReference>
<evidence type="ECO:0000256" key="2">
    <source>
        <dbReference type="ARBA" id="ARBA00023125"/>
    </source>
</evidence>
<name>A0A419X346_9BACT</name>
<reference evidence="5 6" key="1">
    <citation type="submission" date="2018-09" db="EMBL/GenBank/DDBJ databases">
        <title>Genomic Encyclopedia of Archaeal and Bacterial Type Strains, Phase II (KMG-II): from individual species to whole genera.</title>
        <authorList>
            <person name="Goeker M."/>
        </authorList>
    </citation>
    <scope>NUCLEOTIDE SEQUENCE [LARGE SCALE GENOMIC DNA]</scope>
    <source>
        <strain evidence="5 6">DSM 21950</strain>
    </source>
</reference>
<feature type="domain" description="HTH arsR-type" evidence="4">
    <location>
        <begin position="6"/>
        <end position="101"/>
    </location>
</feature>
<dbReference type="GO" id="GO:0003700">
    <property type="term" value="F:DNA-binding transcription factor activity"/>
    <property type="evidence" value="ECO:0007669"/>
    <property type="project" value="InterPro"/>
</dbReference>
<dbReference type="NCBIfam" id="NF033788">
    <property type="entry name" value="HTH_metalloreg"/>
    <property type="match status" value="1"/>
</dbReference>
<evidence type="ECO:0000313" key="6">
    <source>
        <dbReference type="Proteomes" id="UP000284531"/>
    </source>
</evidence>
<sequence>MKKLELFDDKQQEIASLAKALSHPARIAILQFLASTPTCISGDISDYLPLSRTTVSQHLKELKSIGLIQGDVEGLKIKYCLNKEGIEKLNHVFGNLFDEITPSDNKIC</sequence>
<dbReference type="RefSeq" id="WP_120239982.1">
    <property type="nucleotide sequence ID" value="NZ_RAPQ01000009.1"/>
</dbReference>
<dbReference type="InterPro" id="IPR036390">
    <property type="entry name" value="WH_DNA-bd_sf"/>
</dbReference>
<evidence type="ECO:0000259" key="4">
    <source>
        <dbReference type="PROSITE" id="PS50987"/>
    </source>
</evidence>
<dbReference type="CDD" id="cd00090">
    <property type="entry name" value="HTH_ARSR"/>
    <property type="match status" value="1"/>
</dbReference>
<gene>
    <name evidence="5" type="ORF">BXY64_2206</name>
</gene>
<keyword evidence="3" id="KW-0804">Transcription</keyword>
<dbReference type="Pfam" id="PF01022">
    <property type="entry name" value="HTH_5"/>
    <property type="match status" value="1"/>
</dbReference>
<dbReference type="Gene3D" id="1.10.10.10">
    <property type="entry name" value="Winged helix-like DNA-binding domain superfamily/Winged helix DNA-binding domain"/>
    <property type="match status" value="1"/>
</dbReference>